<keyword evidence="2" id="KW-0274">FAD</keyword>
<dbReference type="Pfam" id="PF02913">
    <property type="entry name" value="FAD-oxidase_C"/>
    <property type="match status" value="1"/>
</dbReference>
<evidence type="ECO:0000313" key="4">
    <source>
        <dbReference type="EMBL" id="GAH56902.1"/>
    </source>
</evidence>
<dbReference type="SUPFAM" id="SSF55103">
    <property type="entry name" value="FAD-linked oxidases, C-terminal domain"/>
    <property type="match status" value="1"/>
</dbReference>
<evidence type="ECO:0000259" key="3">
    <source>
        <dbReference type="Pfam" id="PF02913"/>
    </source>
</evidence>
<organism evidence="4">
    <name type="scientific">marine sediment metagenome</name>
    <dbReference type="NCBI Taxonomy" id="412755"/>
    <lineage>
        <taxon>unclassified sequences</taxon>
        <taxon>metagenomes</taxon>
        <taxon>ecological metagenomes</taxon>
    </lineage>
</organism>
<dbReference type="AlphaFoldDB" id="X1GI90"/>
<dbReference type="InterPro" id="IPR016164">
    <property type="entry name" value="FAD-linked_Oxase-like_C"/>
</dbReference>
<evidence type="ECO:0000256" key="2">
    <source>
        <dbReference type="ARBA" id="ARBA00022827"/>
    </source>
</evidence>
<sequence>MDVNYKEDFGVYIQPINQGTSYHIEFDLYYEPESNNVVKTIKENILEIRNNLLDNGAFFSRPYGIWAEDVFSHHSAETINALKKVKKIFDPNNVLNPGVLCFDD</sequence>
<feature type="domain" description="FAD-binding oxidoreductase/transferase type 4 C-terminal" evidence="3">
    <location>
        <begin position="73"/>
        <end position="98"/>
    </location>
</feature>
<dbReference type="InterPro" id="IPR016171">
    <property type="entry name" value="Vanillyl_alc_oxidase_C-sub2"/>
</dbReference>
<gene>
    <name evidence="4" type="ORF">S03H2_36562</name>
</gene>
<comment type="caution">
    <text evidence="4">The sequence shown here is derived from an EMBL/GenBank/DDBJ whole genome shotgun (WGS) entry which is preliminary data.</text>
</comment>
<dbReference type="GO" id="GO:0003824">
    <property type="term" value="F:catalytic activity"/>
    <property type="evidence" value="ECO:0007669"/>
    <property type="project" value="InterPro"/>
</dbReference>
<dbReference type="Gene3D" id="1.10.45.10">
    <property type="entry name" value="Vanillyl-alcohol Oxidase, Chain A, domain 4"/>
    <property type="match status" value="1"/>
</dbReference>
<protein>
    <recommendedName>
        <fullName evidence="3">FAD-binding oxidoreductase/transferase type 4 C-terminal domain-containing protein</fullName>
    </recommendedName>
</protein>
<evidence type="ECO:0000256" key="1">
    <source>
        <dbReference type="ARBA" id="ARBA00022630"/>
    </source>
</evidence>
<name>X1GI90_9ZZZZ</name>
<proteinExistence type="predicted"/>
<dbReference type="GO" id="GO:0050660">
    <property type="term" value="F:flavin adenine dinucleotide binding"/>
    <property type="evidence" value="ECO:0007669"/>
    <property type="project" value="InterPro"/>
</dbReference>
<accession>X1GI90</accession>
<keyword evidence="1" id="KW-0285">Flavoprotein</keyword>
<dbReference type="InterPro" id="IPR004113">
    <property type="entry name" value="FAD-bd_oxidored_4_C"/>
</dbReference>
<dbReference type="EMBL" id="BARU01022445">
    <property type="protein sequence ID" value="GAH56902.1"/>
    <property type="molecule type" value="Genomic_DNA"/>
</dbReference>
<reference evidence="4" key="1">
    <citation type="journal article" date="2014" name="Front. Microbiol.">
        <title>High frequency of phylogenetically diverse reductive dehalogenase-homologous genes in deep subseafloor sedimentary metagenomes.</title>
        <authorList>
            <person name="Kawai M."/>
            <person name="Futagami T."/>
            <person name="Toyoda A."/>
            <person name="Takaki Y."/>
            <person name="Nishi S."/>
            <person name="Hori S."/>
            <person name="Arai W."/>
            <person name="Tsubouchi T."/>
            <person name="Morono Y."/>
            <person name="Uchiyama I."/>
            <person name="Ito T."/>
            <person name="Fujiyama A."/>
            <person name="Inagaki F."/>
            <person name="Takami H."/>
        </authorList>
    </citation>
    <scope>NUCLEOTIDE SEQUENCE</scope>
    <source>
        <strain evidence="4">Expedition CK06-06</strain>
    </source>
</reference>